<dbReference type="InterPro" id="IPR011990">
    <property type="entry name" value="TPR-like_helical_dom_sf"/>
</dbReference>
<comment type="caution">
    <text evidence="3">The sequence shown here is derived from an EMBL/GenBank/DDBJ whole genome shotgun (WGS) entry which is preliminary data.</text>
</comment>
<proteinExistence type="predicted"/>
<dbReference type="Proteomes" id="UP000468943">
    <property type="component" value="Unassembled WGS sequence"/>
</dbReference>
<dbReference type="InterPro" id="IPR012340">
    <property type="entry name" value="NA-bd_OB-fold"/>
</dbReference>
<feature type="domain" description="Novel STAND NTPase 5" evidence="2">
    <location>
        <begin position="322"/>
        <end position="468"/>
    </location>
</feature>
<organism evidence="3 4">
    <name type="scientific">Pontixanthobacter gangjinensis</name>
    <dbReference type="NCBI Taxonomy" id="1028742"/>
    <lineage>
        <taxon>Bacteria</taxon>
        <taxon>Pseudomonadati</taxon>
        <taxon>Pseudomonadota</taxon>
        <taxon>Alphaproteobacteria</taxon>
        <taxon>Sphingomonadales</taxon>
        <taxon>Erythrobacteraceae</taxon>
        <taxon>Pontixanthobacter</taxon>
    </lineage>
</organism>
<gene>
    <name evidence="3" type="ORF">GRI36_13330</name>
</gene>
<dbReference type="SUPFAM" id="SSF52540">
    <property type="entry name" value="P-loop containing nucleoside triphosphate hydrolases"/>
    <property type="match status" value="1"/>
</dbReference>
<evidence type="ECO:0000313" key="4">
    <source>
        <dbReference type="Proteomes" id="UP000468943"/>
    </source>
</evidence>
<dbReference type="Gene3D" id="1.25.40.10">
    <property type="entry name" value="Tetratricopeptide repeat domain"/>
    <property type="match status" value="1"/>
</dbReference>
<sequence>MTDLPPMLIQTVRDQRAILFLGAGANYGAKHPKDKSVPVGDGLKELICDEFFGGRLKDKSLIAVSAMALSEAGFSKFQRFIRDIFEPYGPADYHLKIPKFRWRAIASTNFDLIIEKAYAAETQRVQNLVKTVKNGDEYDARIQGESSPVGFFKLHGCVDHYTDDTIPLVLGNEQYASYSQNRERFYERLRDLAYENSIIFAGYSLADPHIQQILFDVTSNDLQRPSFYCVGPDFDDIEIRYWARHRVTVIKDTLEGFLTSLDAEIPDLARKVPLVSNSSDDLSISKHYRTNDPQESDELKAYLLTDVSHVHSGYVSDTSTAREFYSGHDQGWSAIIQNYDVKRKIVDSALVDAVLFYDDDTSNNSTHLFMMKGPAGNGKTVALKRIAWEAATSYDKLVLYADGPASIRLDPLKEIFNLVKKRIYLFVDHIALFRNEVVSLLKSCQTYNIPLTVIGAERDNEWHTYCEGLEAFLTQDFPVRYLSEIEIRQLVDLLERHNCLGVLSEKTPEERITAFVSGAERQLLVALHEVTLGLPFEKIVLDEYERIEPPQAKQLYLEICALHQFGAPVRAGLISRSSGISFEDFRSKFVHPLDNVVKIVEDKHTKDLSYQARHSQVAAMVFSQALPSAEEKYDALASLLGAMNVDYNSDRETFSRMIKGRNISEIFADVSLGRLFYDRAEEAAPGGSFVAHQRAVFELNHQGGSLDLAENACNRALKANAKSQSIKHTLAEVFRRKANESDDPLLKQAHRRESRKWLSRDQGKSSAYDLNTRARMALDVLRDVLSGEDADNNSSTNEILIATKEAELAISSGRQAHPESAELLSSEASLHELLNDDERAIAALKRAFQKNPRQDWLAARLARKHRNDGDCDAAIAVLEACLRENSSSKMGHLELGHCLKASNGEAALVLDHFRRSFTQGDTNYEGQFWYARELFLQDQFAEATKIFDALHKHAPGRFRSGSSAEVAGEKTTSGRLQGELTRLEEGYGFIKSAHLPDGLFASRAYTDDEVWPELHNGDKVTFSIAFNRRGPNAINVMRA</sequence>
<feature type="region of interest" description="Disordered" evidence="1">
    <location>
        <begin position="741"/>
        <end position="762"/>
    </location>
</feature>
<dbReference type="SUPFAM" id="SSF50249">
    <property type="entry name" value="Nucleic acid-binding proteins"/>
    <property type="match status" value="1"/>
</dbReference>
<evidence type="ECO:0000256" key="1">
    <source>
        <dbReference type="SAM" id="MobiDB-lite"/>
    </source>
</evidence>
<evidence type="ECO:0000313" key="3">
    <source>
        <dbReference type="EMBL" id="MXO57860.1"/>
    </source>
</evidence>
<dbReference type="AlphaFoldDB" id="A0A6I4SRW6"/>
<dbReference type="Pfam" id="PF25199">
    <property type="entry name" value="nSTAND_NTPase5"/>
    <property type="match status" value="1"/>
</dbReference>
<dbReference type="Pfam" id="PF13289">
    <property type="entry name" value="SIR2_2"/>
    <property type="match status" value="1"/>
</dbReference>
<dbReference type="InterPro" id="IPR057574">
    <property type="entry name" value="nSTAND_NTPase5_dom"/>
</dbReference>
<evidence type="ECO:0000259" key="2">
    <source>
        <dbReference type="Pfam" id="PF25199"/>
    </source>
</evidence>
<dbReference type="SUPFAM" id="SSF48452">
    <property type="entry name" value="TPR-like"/>
    <property type="match status" value="1"/>
</dbReference>
<dbReference type="OrthoDB" id="7357874at2"/>
<name>A0A6I4SRW6_9SPHN</name>
<dbReference type="Gene3D" id="2.40.50.140">
    <property type="entry name" value="Nucleic acid-binding proteins"/>
    <property type="match status" value="1"/>
</dbReference>
<protein>
    <recommendedName>
        <fullName evidence="2">Novel STAND NTPase 5 domain-containing protein</fullName>
    </recommendedName>
</protein>
<accession>A0A6I4SRW6</accession>
<keyword evidence="4" id="KW-1185">Reference proteome</keyword>
<dbReference type="InterPro" id="IPR027417">
    <property type="entry name" value="P-loop_NTPase"/>
</dbReference>
<reference evidence="3 4" key="1">
    <citation type="submission" date="2019-12" db="EMBL/GenBank/DDBJ databases">
        <title>Genomic-based taxomic classification of the family Erythrobacteraceae.</title>
        <authorList>
            <person name="Xu L."/>
        </authorList>
    </citation>
    <scope>NUCLEOTIDE SEQUENCE [LARGE SCALE GENOMIC DNA]</scope>
    <source>
        <strain evidence="3 4">JCM 17802</strain>
    </source>
</reference>
<dbReference type="RefSeq" id="WP_160598892.1">
    <property type="nucleotide sequence ID" value="NZ_WTYS01000001.1"/>
</dbReference>
<dbReference type="EMBL" id="WTYS01000001">
    <property type="protein sequence ID" value="MXO57860.1"/>
    <property type="molecule type" value="Genomic_DNA"/>
</dbReference>